<keyword evidence="1" id="KW-1133">Transmembrane helix</keyword>
<dbReference type="EMBL" id="HBUF01046374">
    <property type="protein sequence ID" value="CAG6619826.1"/>
    <property type="molecule type" value="Transcribed_RNA"/>
</dbReference>
<feature type="transmembrane region" description="Helical" evidence="1">
    <location>
        <begin position="12"/>
        <end position="35"/>
    </location>
</feature>
<keyword evidence="1" id="KW-0472">Membrane</keyword>
<proteinExistence type="predicted"/>
<accession>A0A8D8M3A7</accession>
<evidence type="ECO:0000313" key="2">
    <source>
        <dbReference type="EMBL" id="CAG6619826.1"/>
    </source>
</evidence>
<evidence type="ECO:0000256" key="1">
    <source>
        <dbReference type="SAM" id="Phobius"/>
    </source>
</evidence>
<protein>
    <submittedName>
        <fullName evidence="2">Uncharacterized protein</fullName>
    </submittedName>
</protein>
<dbReference type="AlphaFoldDB" id="A0A8D8M3A7"/>
<dbReference type="EMBL" id="HBUF01046375">
    <property type="protein sequence ID" value="CAG6619827.1"/>
    <property type="molecule type" value="Transcribed_RNA"/>
</dbReference>
<keyword evidence="1" id="KW-0812">Transmembrane</keyword>
<name>A0A8D8M3A7_9HEMI</name>
<organism evidence="2">
    <name type="scientific">Cacopsylla melanoneura</name>
    <dbReference type="NCBI Taxonomy" id="428564"/>
    <lineage>
        <taxon>Eukaryota</taxon>
        <taxon>Metazoa</taxon>
        <taxon>Ecdysozoa</taxon>
        <taxon>Arthropoda</taxon>
        <taxon>Hexapoda</taxon>
        <taxon>Insecta</taxon>
        <taxon>Pterygota</taxon>
        <taxon>Neoptera</taxon>
        <taxon>Paraneoptera</taxon>
        <taxon>Hemiptera</taxon>
        <taxon>Sternorrhyncha</taxon>
        <taxon>Psylloidea</taxon>
        <taxon>Psyllidae</taxon>
        <taxon>Psyllinae</taxon>
        <taxon>Cacopsylla</taxon>
    </lineage>
</organism>
<reference evidence="2" key="1">
    <citation type="submission" date="2021-05" db="EMBL/GenBank/DDBJ databases">
        <authorList>
            <person name="Alioto T."/>
            <person name="Alioto T."/>
            <person name="Gomez Garrido J."/>
        </authorList>
    </citation>
    <scope>NUCLEOTIDE SEQUENCE</scope>
</reference>
<sequence length="99" mass="10975">MKISLYRCVHSFCHSSVQTMTISVIMNIIIIKSLFSTEEQSRNRFRVTSGLVMRKKPATAVITAVKARGPRCGPITITAPRLAVRCGLGLFTAPHRAHH</sequence>